<organism evidence="2 3">
    <name type="scientific">Nocardia coubleae</name>
    <dbReference type="NCBI Taxonomy" id="356147"/>
    <lineage>
        <taxon>Bacteria</taxon>
        <taxon>Bacillati</taxon>
        <taxon>Actinomycetota</taxon>
        <taxon>Actinomycetes</taxon>
        <taxon>Mycobacteriales</taxon>
        <taxon>Nocardiaceae</taxon>
        <taxon>Nocardia</taxon>
    </lineage>
</organism>
<feature type="domain" description="Methyltransferase type 11" evidence="1">
    <location>
        <begin position="202"/>
        <end position="297"/>
    </location>
</feature>
<dbReference type="Gene3D" id="1.10.10.10">
    <property type="entry name" value="Winged helix-like DNA-binding domain superfamily/Winged helix DNA-binding domain"/>
    <property type="match status" value="1"/>
</dbReference>
<evidence type="ECO:0000259" key="1">
    <source>
        <dbReference type="Pfam" id="PF08241"/>
    </source>
</evidence>
<accession>A0A846WCG8</accession>
<dbReference type="GO" id="GO:0032259">
    <property type="term" value="P:methylation"/>
    <property type="evidence" value="ECO:0007669"/>
    <property type="project" value="UniProtKB-KW"/>
</dbReference>
<evidence type="ECO:0000313" key="2">
    <source>
        <dbReference type="EMBL" id="NKX90018.1"/>
    </source>
</evidence>
<reference evidence="2 3" key="1">
    <citation type="submission" date="2020-04" db="EMBL/GenBank/DDBJ databases">
        <title>MicrobeNet Type strains.</title>
        <authorList>
            <person name="Nicholson A.C."/>
        </authorList>
    </citation>
    <scope>NUCLEOTIDE SEQUENCE [LARGE SCALE GENOMIC DNA]</scope>
    <source>
        <strain evidence="2 3">DSM 44960</strain>
    </source>
</reference>
<dbReference type="Gene3D" id="3.40.50.150">
    <property type="entry name" value="Vaccinia Virus protein VP39"/>
    <property type="match status" value="1"/>
</dbReference>
<protein>
    <submittedName>
        <fullName evidence="2">Class I SAM-dependent methyltransferase</fullName>
    </submittedName>
</protein>
<dbReference type="Pfam" id="PF08241">
    <property type="entry name" value="Methyltransf_11"/>
    <property type="match status" value="1"/>
</dbReference>
<keyword evidence="2" id="KW-0489">Methyltransferase</keyword>
<proteinExistence type="predicted"/>
<dbReference type="Proteomes" id="UP000572007">
    <property type="component" value="Unassembled WGS sequence"/>
</dbReference>
<dbReference type="InterPro" id="IPR036388">
    <property type="entry name" value="WH-like_DNA-bd_sf"/>
</dbReference>
<dbReference type="InterPro" id="IPR029063">
    <property type="entry name" value="SAM-dependent_MTases_sf"/>
</dbReference>
<dbReference type="PANTHER" id="PTHR45128">
    <property type="entry name" value="METHYLTRANSFERASE TYPE 11"/>
    <property type="match status" value="1"/>
</dbReference>
<comment type="caution">
    <text evidence="2">The sequence shown here is derived from an EMBL/GenBank/DDBJ whole genome shotgun (WGS) entry which is preliminary data.</text>
</comment>
<dbReference type="InterPro" id="IPR036390">
    <property type="entry name" value="WH_DNA-bd_sf"/>
</dbReference>
<dbReference type="AlphaFoldDB" id="A0A846WCG8"/>
<dbReference type="SUPFAM" id="SSF53335">
    <property type="entry name" value="S-adenosyl-L-methionine-dependent methyltransferases"/>
    <property type="match status" value="1"/>
</dbReference>
<dbReference type="EMBL" id="JAAXOM010000006">
    <property type="protein sequence ID" value="NKX90018.1"/>
    <property type="molecule type" value="Genomic_DNA"/>
</dbReference>
<dbReference type="SUPFAM" id="SSF46785">
    <property type="entry name" value="Winged helix' DNA-binding domain"/>
    <property type="match status" value="1"/>
</dbReference>
<gene>
    <name evidence="2" type="ORF">HGA10_22255</name>
</gene>
<dbReference type="GO" id="GO:0008168">
    <property type="term" value="F:methyltransferase activity"/>
    <property type="evidence" value="ECO:0007669"/>
    <property type="project" value="UniProtKB-KW"/>
</dbReference>
<dbReference type="CDD" id="cd02440">
    <property type="entry name" value="AdoMet_MTases"/>
    <property type="match status" value="1"/>
</dbReference>
<dbReference type="InterPro" id="IPR053173">
    <property type="entry name" value="SAM-binding_MTase"/>
</dbReference>
<evidence type="ECO:0000313" key="3">
    <source>
        <dbReference type="Proteomes" id="UP000572007"/>
    </source>
</evidence>
<keyword evidence="3" id="KW-1185">Reference proteome</keyword>
<dbReference type="InterPro" id="IPR013216">
    <property type="entry name" value="Methyltransf_11"/>
</dbReference>
<keyword evidence="2" id="KW-0808">Transferase</keyword>
<name>A0A846WCG8_9NOCA</name>
<sequence length="377" mass="40482">MVNRDVSLSVLLSAGRSGLHRIGRTQVSAVEQTSEQFAQRLFEAALGTVDILAIHLGDRLGWYSALAAGPADAAELTTRAGGDRRYAQEWLEQQAATGILTVTPDGRFALPAGPAEVLTDTNSLDYLAPLARMLAGAAVQLPALVRAYREGGGVGWSEYGTDVRESQADMNRPWFEHRLAVDLATVPDVHALLSAPGARVADIGSGGGWSSIALARAYPDLRVDGYDIDPPSIAMATANAADLADRVHFHHADVTTDLPESAYDVVFAFECVHDMPYPVEVLSAARRALRPSGVVIVMDEAVDPDFASPASDVDRLMYGFSLLVCLPDGMAHPGSAGTGTVMRAEQLEEYAHKAGFTTLDILPIENFGFWRFYRLTV</sequence>